<dbReference type="SUPFAM" id="SSF48403">
    <property type="entry name" value="Ankyrin repeat"/>
    <property type="match status" value="1"/>
</dbReference>
<dbReference type="Proteomes" id="UP000071859">
    <property type="component" value="Unassembled WGS sequence"/>
</dbReference>
<dbReference type="Gene3D" id="1.25.40.20">
    <property type="entry name" value="Ankyrin repeat-containing domain"/>
    <property type="match status" value="1"/>
</dbReference>
<organism evidence="1 2">
    <name type="scientific">Caballeronia calidae</name>
    <dbReference type="NCBI Taxonomy" id="1777139"/>
    <lineage>
        <taxon>Bacteria</taxon>
        <taxon>Pseudomonadati</taxon>
        <taxon>Pseudomonadota</taxon>
        <taxon>Betaproteobacteria</taxon>
        <taxon>Burkholderiales</taxon>
        <taxon>Burkholderiaceae</taxon>
        <taxon>Caballeronia</taxon>
    </lineage>
</organism>
<keyword evidence="2" id="KW-1185">Reference proteome</keyword>
<protein>
    <submittedName>
        <fullName evidence="1">Uncharacterized protein</fullName>
    </submittedName>
</protein>
<gene>
    <name evidence="1" type="ORF">AWB78_08660</name>
</gene>
<accession>A0A158ELE6</accession>
<proteinExistence type="predicted"/>
<name>A0A158ELE6_9BURK</name>
<dbReference type="AlphaFoldDB" id="A0A158ELE6"/>
<evidence type="ECO:0000313" key="1">
    <source>
        <dbReference type="EMBL" id="SAL07624.1"/>
    </source>
</evidence>
<sequence length="249" mass="27760">MALREFSNILLKFVDILPDYDLSKFLLAQQGNGTSALADALENGKDDVIREYSDMLQKFGQNLSAEDLNKLLLVQKKDGASALADALENGNGKAIREYGAMLQRFEENLSANDLKMLFRVKTKDGGSALVNAVSNGQFKCRDSIMEYCRIVRECKAFSDKDRNDFLLANIDGTSTLIKVLQSSDIGIGASITLLNTVGDALPEELMSQLVAKLDKYISDRLGYKIQSSRRGEEPYIHNQHWYMDLDALD</sequence>
<reference evidence="1" key="1">
    <citation type="submission" date="2016-01" db="EMBL/GenBank/DDBJ databases">
        <authorList>
            <person name="Peeters C."/>
        </authorList>
    </citation>
    <scope>NUCLEOTIDE SEQUENCE</scope>
    <source>
        <strain evidence="1">LMG 29321</strain>
    </source>
</reference>
<evidence type="ECO:0000313" key="2">
    <source>
        <dbReference type="Proteomes" id="UP000071859"/>
    </source>
</evidence>
<dbReference type="EMBL" id="FCOX02000269">
    <property type="protein sequence ID" value="SAL07624.1"/>
    <property type="molecule type" value="Genomic_DNA"/>
</dbReference>
<comment type="caution">
    <text evidence="1">The sequence shown here is derived from an EMBL/GenBank/DDBJ whole genome shotgun (WGS) entry which is preliminary data.</text>
</comment>
<dbReference type="InterPro" id="IPR036770">
    <property type="entry name" value="Ankyrin_rpt-contain_sf"/>
</dbReference>